<dbReference type="OrthoDB" id="5240504at2"/>
<dbReference type="FunFam" id="3.90.226.10:FF:000016">
    <property type="entry name" value="Propionyl-CoA carboxylase, beta subunit"/>
    <property type="match status" value="1"/>
</dbReference>
<dbReference type="PANTHER" id="PTHR43842:SF2">
    <property type="entry name" value="PROPIONYL-COA CARBOXYLASE BETA CHAIN, MITOCHONDRIAL"/>
    <property type="match status" value="1"/>
</dbReference>
<dbReference type="EMBL" id="CP019605">
    <property type="protein sequence ID" value="AQP45123.1"/>
    <property type="molecule type" value="Genomic_DNA"/>
</dbReference>
<dbReference type="Gene3D" id="3.90.226.10">
    <property type="entry name" value="2-enoyl-CoA Hydratase, Chain A, domain 1"/>
    <property type="match status" value="2"/>
</dbReference>
<dbReference type="GO" id="GO:0016740">
    <property type="term" value="F:transferase activity"/>
    <property type="evidence" value="ECO:0007669"/>
    <property type="project" value="UniProtKB-KW"/>
</dbReference>
<dbReference type="PROSITE" id="PS50989">
    <property type="entry name" value="COA_CT_CTER"/>
    <property type="match status" value="1"/>
</dbReference>
<accession>A0A1Q2CG90</accession>
<dbReference type="InterPro" id="IPR029045">
    <property type="entry name" value="ClpP/crotonase-like_dom_sf"/>
</dbReference>
<dbReference type="STRING" id="1610493.RPIT_10235"/>
<dbReference type="InterPro" id="IPR034733">
    <property type="entry name" value="AcCoA_carboxyl_beta"/>
</dbReference>
<evidence type="ECO:0000313" key="2">
    <source>
        <dbReference type="Proteomes" id="UP000188324"/>
    </source>
</evidence>
<dbReference type="SUPFAM" id="SSF52096">
    <property type="entry name" value="ClpP/crotonase"/>
    <property type="match status" value="2"/>
</dbReference>
<keyword evidence="1" id="KW-0808">Transferase</keyword>
<dbReference type="GO" id="GO:0009317">
    <property type="term" value="C:acetyl-CoA carboxylase complex"/>
    <property type="evidence" value="ECO:0007669"/>
    <property type="project" value="TreeGrafter"/>
</dbReference>
<dbReference type="InterPro" id="IPR011763">
    <property type="entry name" value="COA_CT_C"/>
</dbReference>
<dbReference type="InterPro" id="IPR051047">
    <property type="entry name" value="AccD/PCCB"/>
</dbReference>
<dbReference type="InterPro" id="IPR011762">
    <property type="entry name" value="COA_CT_N"/>
</dbReference>
<reference evidence="1 2" key="1">
    <citation type="journal article" date="2016" name="Int. J. Syst. Evol. Microbiol.">
        <title>Tessaracoccus flavus sp. nov., isolated from the drainage system of a lindane-producing factory.</title>
        <authorList>
            <person name="Kumari R."/>
            <person name="Singh P."/>
            <person name="Schumann P."/>
            <person name="Lal R."/>
        </authorList>
    </citation>
    <scope>NUCLEOTIDE SEQUENCE [LARGE SCALE GENOMIC DNA]</scope>
    <source>
        <strain evidence="1 2">RP1T</strain>
    </source>
</reference>
<dbReference type="GO" id="GO:0004658">
    <property type="term" value="F:propionyl-CoA carboxylase activity"/>
    <property type="evidence" value="ECO:0007669"/>
    <property type="project" value="TreeGrafter"/>
</dbReference>
<dbReference type="Pfam" id="PF01039">
    <property type="entry name" value="Carboxyl_trans"/>
    <property type="match status" value="1"/>
</dbReference>
<evidence type="ECO:0000313" key="1">
    <source>
        <dbReference type="EMBL" id="AQP45123.1"/>
    </source>
</evidence>
<dbReference type="KEGG" id="tfl:RPIT_10235"/>
<protein>
    <submittedName>
        <fullName evidence="1">Methylmalonyl-CoA carboxyltransferase</fullName>
    </submittedName>
</protein>
<gene>
    <name evidence="1" type="ORF">RPIT_10235</name>
</gene>
<proteinExistence type="predicted"/>
<dbReference type="AlphaFoldDB" id="A0A1Q2CG90"/>
<name>A0A1Q2CG90_9ACTN</name>
<keyword evidence="2" id="KW-1185">Reference proteome</keyword>
<dbReference type="RefSeq" id="WP_077342877.1">
    <property type="nucleotide sequence ID" value="NZ_CP019605.1"/>
</dbReference>
<organism evidence="1 2">
    <name type="scientific">Tessaracoccus flavus</name>
    <dbReference type="NCBI Taxonomy" id="1610493"/>
    <lineage>
        <taxon>Bacteria</taxon>
        <taxon>Bacillati</taxon>
        <taxon>Actinomycetota</taxon>
        <taxon>Actinomycetes</taxon>
        <taxon>Propionibacteriales</taxon>
        <taxon>Propionibacteriaceae</taxon>
        <taxon>Tessaracoccus</taxon>
    </lineage>
</organism>
<dbReference type="PANTHER" id="PTHR43842">
    <property type="entry name" value="PROPIONYL-COA CARBOXYLASE BETA CHAIN"/>
    <property type="match status" value="1"/>
</dbReference>
<dbReference type="Proteomes" id="UP000188324">
    <property type="component" value="Chromosome"/>
</dbReference>
<dbReference type="PROSITE" id="PS50980">
    <property type="entry name" value="COA_CT_NTER"/>
    <property type="match status" value="1"/>
</dbReference>
<sequence length="514" mass="55579">MHEQLSALRAKREQALAGGGPERVEAQHAKGKLTARERLAILLDEASFQELGALATHHNSDFGMDQHRYPGDGIITGFGKIQGRRVAVFAQDFTVLGGSFSEVQSNKISRIQDLALAAGIPLIGLNDSGGARVQEGVRSLAAYGEVFVRNVKASGVIPQISLIMGPCAGGAVYSPALTDVTIMVNQTSNMFLTGPDIIRTVTGETISAEELGGAWVHAGTSGVAQVIADDEQHALNLTKSLLSYLPQNHTEDPPLLEPYDPGDRMDEALNEIIPADDFLPYDIRDVLGAVFDHDSVFELHKEWAANAVVGFARLGGMSVGFVANQPLVLSGCLDINASDKIARHVTLCDQFNIPVFTFVDCPGYLPGVEQEYKGVIRHGAKMIYAYCQATVPKVSIVLRKAMGGSYVAMSSKQMNNDVAFAWPSAQIAVMGAEGAARLLNRRAIAEADDPAAEEARFIADYKERFYNPYQAADVGQIDEVIEPRETRPRLVRALEVLRTKVTEPIAKKHGLFPV</sequence>